<keyword evidence="3" id="KW-0378">Hydrolase</keyword>
<keyword evidence="8" id="KW-1185">Reference proteome</keyword>
<dbReference type="GO" id="GO:0006508">
    <property type="term" value="P:proteolysis"/>
    <property type="evidence" value="ECO:0007669"/>
    <property type="project" value="UniProtKB-KW"/>
</dbReference>
<comment type="similarity">
    <text evidence="5">Belongs to the Prp family.</text>
</comment>
<dbReference type="Pfam" id="PF04327">
    <property type="entry name" value="Peptidase_Prp"/>
    <property type="match status" value="1"/>
</dbReference>
<evidence type="ECO:0000256" key="3">
    <source>
        <dbReference type="ARBA" id="ARBA00022801"/>
    </source>
</evidence>
<dbReference type="GO" id="GO:0008234">
    <property type="term" value="F:cysteine-type peptidase activity"/>
    <property type="evidence" value="ECO:0007669"/>
    <property type="project" value="UniProtKB-KW"/>
</dbReference>
<keyword evidence="2 7" id="KW-0645">Protease</keyword>
<reference evidence="7 8" key="1">
    <citation type="submission" date="2019-08" db="EMBL/GenBank/DDBJ databases">
        <title>In-depth cultivation of the pig gut microbiome towards novel bacterial diversity and tailored functional studies.</title>
        <authorList>
            <person name="Wylensek D."/>
            <person name="Hitch T.C.A."/>
            <person name="Clavel T."/>
        </authorList>
    </citation>
    <scope>NUCLEOTIDE SEQUENCE [LARGE SCALE GENOMIC DNA]</scope>
    <source>
        <strain evidence="7 8">WCA-693-APC-MOT-I</strain>
    </source>
</reference>
<organism evidence="7 8">
    <name type="scientific">Velocimicrobium porci</name>
    <dbReference type="NCBI Taxonomy" id="2606634"/>
    <lineage>
        <taxon>Bacteria</taxon>
        <taxon>Bacillati</taxon>
        <taxon>Bacillota</taxon>
        <taxon>Clostridia</taxon>
        <taxon>Lachnospirales</taxon>
        <taxon>Lachnospiraceae</taxon>
        <taxon>Velocimicrobium</taxon>
    </lineage>
</organism>
<evidence type="ECO:0000256" key="4">
    <source>
        <dbReference type="ARBA" id="ARBA00022807"/>
    </source>
</evidence>
<comment type="caution">
    <text evidence="7">The sequence shown here is derived from an EMBL/GenBank/DDBJ whole genome shotgun (WGS) entry which is preliminary data.</text>
</comment>
<dbReference type="SUPFAM" id="SSF118010">
    <property type="entry name" value="TM1457-like"/>
    <property type="match status" value="1"/>
</dbReference>
<dbReference type="Gene3D" id="3.30.70.1490">
    <property type="entry name" value="Cysteine protease Prp"/>
    <property type="match status" value="1"/>
</dbReference>
<keyword evidence="4" id="KW-0788">Thiol protease</keyword>
<dbReference type="RefSeq" id="WP_154519743.1">
    <property type="nucleotide sequence ID" value="NZ_VUMT01000017.1"/>
</dbReference>
<dbReference type="CDD" id="cd16332">
    <property type="entry name" value="Prp-like"/>
    <property type="match status" value="1"/>
</dbReference>
<gene>
    <name evidence="7" type="ORF">FYJ58_10770</name>
</gene>
<evidence type="ECO:0000313" key="7">
    <source>
        <dbReference type="EMBL" id="MSS64351.1"/>
    </source>
</evidence>
<dbReference type="GO" id="GO:0042254">
    <property type="term" value="P:ribosome biogenesis"/>
    <property type="evidence" value="ECO:0007669"/>
    <property type="project" value="UniProtKB-KW"/>
</dbReference>
<protein>
    <recommendedName>
        <fullName evidence="6">Ribosomal processing cysteine protease Prp</fullName>
    </recommendedName>
</protein>
<dbReference type="EMBL" id="VUMT01000017">
    <property type="protein sequence ID" value="MSS64351.1"/>
    <property type="molecule type" value="Genomic_DNA"/>
</dbReference>
<evidence type="ECO:0000256" key="2">
    <source>
        <dbReference type="ARBA" id="ARBA00022670"/>
    </source>
</evidence>
<proteinExistence type="inferred from homology"/>
<dbReference type="PANTHER" id="PTHR39178">
    <property type="entry name" value="HYPOTHETICAL RIBOSOME-ASSOCIATED PROTEIN"/>
    <property type="match status" value="1"/>
</dbReference>
<dbReference type="PANTHER" id="PTHR39178:SF1">
    <property type="entry name" value="RIBOSOMAL-PROCESSING CYSTEINE PROTEASE PRP"/>
    <property type="match status" value="1"/>
</dbReference>
<evidence type="ECO:0000313" key="8">
    <source>
        <dbReference type="Proteomes" id="UP000482209"/>
    </source>
</evidence>
<dbReference type="InterPro" id="IPR036764">
    <property type="entry name" value="Peptidase_Prp_sf"/>
</dbReference>
<dbReference type="AlphaFoldDB" id="A0A6L5Y0Y8"/>
<accession>A0A6L5Y0Y8</accession>
<dbReference type="InterPro" id="IPR007422">
    <property type="entry name" value="Peptidase_Prp"/>
</dbReference>
<keyword evidence="1" id="KW-0690">Ribosome biogenesis</keyword>
<evidence type="ECO:0000256" key="5">
    <source>
        <dbReference type="ARBA" id="ARBA00044503"/>
    </source>
</evidence>
<name>A0A6L5Y0Y8_9FIRM</name>
<dbReference type="Proteomes" id="UP000482209">
    <property type="component" value="Unassembled WGS sequence"/>
</dbReference>
<sequence length="105" mass="11676">MIEITIRTDKKGICNGLIINGHAGYDEYGKDIICAAVSVLVINTINSIETFTDDKFTVRNDEETGTIELNMISDISRESRLLIDSLLLGLQGIEEQYGGQYIKFS</sequence>
<evidence type="ECO:0000256" key="6">
    <source>
        <dbReference type="ARBA" id="ARBA00044538"/>
    </source>
</evidence>
<evidence type="ECO:0000256" key="1">
    <source>
        <dbReference type="ARBA" id="ARBA00022517"/>
    </source>
</evidence>